<sequence length="345" mass="38007">MVKNMFRVAAAALGLATLFGCASPSLQVAEIGSFHVGGRAVTLSGLPPKELVFTPGAPPLKLDPNGDFEVEALYARYTRLANPKAKVPLLLWHGGGLAGTTFETKPDGQPGWENFFLRAGYDVYVSDAVERGRASWARYPEIFKSEPFFRPKKEAWELFRIGDTDSYATDPARRRALPGTQFPVAAFDQFAKQAIPRWGTNDAATQAAYDAYVDKVCPCVIVVHSQGGNFAFNSALKYPQKVKALVAVETSGSPNPDTYDFARVKGVPMLWVWGDNLGKFPFWERIAAQQEKFRNNLMRAGGTGDRIVLPELGITGNSHMLMMDRNSDQIATLIDRWLAKQGLKN</sequence>
<evidence type="ECO:0000313" key="4">
    <source>
        <dbReference type="Proteomes" id="UP000524450"/>
    </source>
</evidence>
<dbReference type="InterPro" id="IPR050228">
    <property type="entry name" value="Carboxylesterase_BioH"/>
</dbReference>
<dbReference type="PANTHER" id="PTHR43194:SF5">
    <property type="entry name" value="PIMELOYL-[ACYL-CARRIER PROTEIN] METHYL ESTER ESTERASE"/>
    <property type="match status" value="1"/>
</dbReference>
<feature type="chain" id="PRO_5032311173" evidence="1">
    <location>
        <begin position="23"/>
        <end position="345"/>
    </location>
</feature>
<proteinExistence type="predicted"/>
<dbReference type="Pfam" id="PF00561">
    <property type="entry name" value="Abhydrolase_1"/>
    <property type="match status" value="1"/>
</dbReference>
<keyword evidence="1" id="KW-0732">Signal</keyword>
<dbReference type="InterPro" id="IPR000073">
    <property type="entry name" value="AB_hydrolase_1"/>
</dbReference>
<dbReference type="PANTHER" id="PTHR43194">
    <property type="entry name" value="HYDROLASE ALPHA/BETA FOLD FAMILY"/>
    <property type="match status" value="1"/>
</dbReference>
<name>A0A840FXU3_9BURK</name>
<protein>
    <submittedName>
        <fullName evidence="3">Pimeloyl-ACP methyl ester carboxylesterase</fullName>
    </submittedName>
</protein>
<dbReference type="PROSITE" id="PS51257">
    <property type="entry name" value="PROKAR_LIPOPROTEIN"/>
    <property type="match status" value="1"/>
</dbReference>
<organism evidence="3 4">
    <name type="scientific">Variovorax guangxiensis</name>
    <dbReference type="NCBI Taxonomy" id="1775474"/>
    <lineage>
        <taxon>Bacteria</taxon>
        <taxon>Pseudomonadati</taxon>
        <taxon>Pseudomonadota</taxon>
        <taxon>Betaproteobacteria</taxon>
        <taxon>Burkholderiales</taxon>
        <taxon>Comamonadaceae</taxon>
        <taxon>Variovorax</taxon>
    </lineage>
</organism>
<dbReference type="Proteomes" id="UP000524450">
    <property type="component" value="Unassembled WGS sequence"/>
</dbReference>
<dbReference type="InterPro" id="IPR029058">
    <property type="entry name" value="AB_hydrolase_fold"/>
</dbReference>
<feature type="signal peptide" evidence="1">
    <location>
        <begin position="1"/>
        <end position="22"/>
    </location>
</feature>
<accession>A0A840FXU3</accession>
<dbReference type="Gene3D" id="3.40.50.1820">
    <property type="entry name" value="alpha/beta hydrolase"/>
    <property type="match status" value="1"/>
</dbReference>
<dbReference type="CDD" id="cd12808">
    <property type="entry name" value="Esterase_713_like-1"/>
    <property type="match status" value="1"/>
</dbReference>
<evidence type="ECO:0000256" key="1">
    <source>
        <dbReference type="SAM" id="SignalP"/>
    </source>
</evidence>
<dbReference type="EMBL" id="JACIFZ010000013">
    <property type="protein sequence ID" value="MBB4225592.1"/>
    <property type="molecule type" value="Genomic_DNA"/>
</dbReference>
<reference evidence="3 4" key="1">
    <citation type="submission" date="2020-08" db="EMBL/GenBank/DDBJ databases">
        <title>Genomic Encyclopedia of Type Strains, Phase IV (KMG-V): Genome sequencing to study the core and pangenomes of soil and plant-associated prokaryotes.</title>
        <authorList>
            <person name="Whitman W."/>
        </authorList>
    </citation>
    <scope>NUCLEOTIDE SEQUENCE [LARGE SCALE GENOMIC DNA]</scope>
    <source>
        <strain evidence="3 4">34/80</strain>
    </source>
</reference>
<dbReference type="AlphaFoldDB" id="A0A840FXU3"/>
<dbReference type="RefSeq" id="WP_184642327.1">
    <property type="nucleotide sequence ID" value="NZ_JACIFZ010000013.1"/>
</dbReference>
<evidence type="ECO:0000313" key="3">
    <source>
        <dbReference type="EMBL" id="MBB4225592.1"/>
    </source>
</evidence>
<evidence type="ECO:0000259" key="2">
    <source>
        <dbReference type="Pfam" id="PF00561"/>
    </source>
</evidence>
<comment type="caution">
    <text evidence="3">The sequence shown here is derived from an EMBL/GenBank/DDBJ whole genome shotgun (WGS) entry which is preliminary data.</text>
</comment>
<feature type="domain" description="AB hydrolase-1" evidence="2">
    <location>
        <begin position="220"/>
        <end position="257"/>
    </location>
</feature>
<dbReference type="SUPFAM" id="SSF53474">
    <property type="entry name" value="alpha/beta-Hydrolases"/>
    <property type="match status" value="1"/>
</dbReference>
<gene>
    <name evidence="3" type="ORF">GGD71_006405</name>
</gene>